<protein>
    <recommendedName>
        <fullName evidence="1">F-box domain-containing protein</fullName>
    </recommendedName>
</protein>
<comment type="caution">
    <text evidence="2">The sequence shown here is derived from an EMBL/GenBank/DDBJ whole genome shotgun (WGS) entry which is preliminary data.</text>
</comment>
<evidence type="ECO:0000313" key="3">
    <source>
        <dbReference type="Proteomes" id="UP000266188"/>
    </source>
</evidence>
<evidence type="ECO:0000313" key="2">
    <source>
        <dbReference type="EMBL" id="RJE24759.1"/>
    </source>
</evidence>
<dbReference type="SUPFAM" id="SSF81383">
    <property type="entry name" value="F-box domain"/>
    <property type="match status" value="1"/>
</dbReference>
<dbReference type="AlphaFoldDB" id="A0A3A2ZNE7"/>
<sequence>MYMFRRKQKPNPLLNLPEDILCLIYSELPLLDKVCFSLSSKTLFNIFGSVVKHKEFEFPRLYISWIQTYVWRSRE</sequence>
<dbReference type="OrthoDB" id="4454461at2759"/>
<accession>A0A3A2ZNE7</accession>
<dbReference type="Proteomes" id="UP000266188">
    <property type="component" value="Unassembled WGS sequence"/>
</dbReference>
<feature type="domain" description="F-box" evidence="1">
    <location>
        <begin position="13"/>
        <end position="52"/>
    </location>
</feature>
<dbReference type="EMBL" id="MVGC01000069">
    <property type="protein sequence ID" value="RJE24759.1"/>
    <property type="molecule type" value="Genomic_DNA"/>
</dbReference>
<dbReference type="Pfam" id="PF00646">
    <property type="entry name" value="F-box"/>
    <property type="match status" value="1"/>
</dbReference>
<reference evidence="3" key="1">
    <citation type="submission" date="2017-02" db="EMBL/GenBank/DDBJ databases">
        <authorList>
            <person name="Tafer H."/>
            <person name="Lopandic K."/>
        </authorList>
    </citation>
    <scope>NUCLEOTIDE SEQUENCE [LARGE SCALE GENOMIC DNA]</scope>
    <source>
        <strain evidence="3">CBS 366.77</strain>
    </source>
</reference>
<keyword evidence="3" id="KW-1185">Reference proteome</keyword>
<gene>
    <name evidence="2" type="ORF">PHISCL_02904</name>
</gene>
<dbReference type="InterPro" id="IPR001810">
    <property type="entry name" value="F-box_dom"/>
</dbReference>
<evidence type="ECO:0000259" key="1">
    <source>
        <dbReference type="Pfam" id="PF00646"/>
    </source>
</evidence>
<organism evidence="2 3">
    <name type="scientific">Aspergillus sclerotialis</name>
    <dbReference type="NCBI Taxonomy" id="2070753"/>
    <lineage>
        <taxon>Eukaryota</taxon>
        <taxon>Fungi</taxon>
        <taxon>Dikarya</taxon>
        <taxon>Ascomycota</taxon>
        <taxon>Pezizomycotina</taxon>
        <taxon>Eurotiomycetes</taxon>
        <taxon>Eurotiomycetidae</taxon>
        <taxon>Eurotiales</taxon>
        <taxon>Aspergillaceae</taxon>
        <taxon>Aspergillus</taxon>
        <taxon>Aspergillus subgen. Polypaecilum</taxon>
    </lineage>
</organism>
<name>A0A3A2ZNE7_9EURO</name>
<proteinExistence type="predicted"/>
<dbReference type="InterPro" id="IPR036047">
    <property type="entry name" value="F-box-like_dom_sf"/>
</dbReference>